<dbReference type="InterPro" id="IPR012263">
    <property type="entry name" value="M_m6A_EcoRV"/>
</dbReference>
<dbReference type="Pfam" id="PF02086">
    <property type="entry name" value="MethyltransfD12"/>
    <property type="match status" value="1"/>
</dbReference>
<organism evidence="7 8">
    <name type="scientific">Glaesserella parasuis ZJ0906</name>
    <dbReference type="NCBI Taxonomy" id="1322346"/>
    <lineage>
        <taxon>Bacteria</taxon>
        <taxon>Pseudomonadati</taxon>
        <taxon>Pseudomonadota</taxon>
        <taxon>Gammaproteobacteria</taxon>
        <taxon>Pasteurellales</taxon>
        <taxon>Pasteurellaceae</taxon>
        <taxon>Glaesserella</taxon>
    </lineage>
</organism>
<dbReference type="AlphaFoldDB" id="A0A806JD34"/>
<evidence type="ECO:0000256" key="3">
    <source>
        <dbReference type="ARBA" id="ARBA00022603"/>
    </source>
</evidence>
<evidence type="ECO:0000256" key="2">
    <source>
        <dbReference type="ARBA" id="ARBA00011900"/>
    </source>
</evidence>
<evidence type="ECO:0000313" key="8">
    <source>
        <dbReference type="Proteomes" id="UP000014672"/>
    </source>
</evidence>
<dbReference type="PANTHER" id="PTHR30481">
    <property type="entry name" value="DNA ADENINE METHYLASE"/>
    <property type="match status" value="1"/>
</dbReference>
<dbReference type="EC" id="2.1.1.72" evidence="2"/>
<keyword evidence="5" id="KW-0949">S-adenosyl-L-methionine</keyword>
<dbReference type="InterPro" id="IPR012327">
    <property type="entry name" value="MeTrfase_D12"/>
</dbReference>
<dbReference type="PIRSF" id="PIRSF000398">
    <property type="entry name" value="M_m6A_EcoRV"/>
    <property type="match status" value="1"/>
</dbReference>
<evidence type="ECO:0000256" key="1">
    <source>
        <dbReference type="ARBA" id="ARBA00006594"/>
    </source>
</evidence>
<dbReference type="REBASE" id="66066">
    <property type="entry name" value="M.Hpa906ORF3855P"/>
</dbReference>
<dbReference type="EMBL" id="CP005384">
    <property type="protein sequence ID" value="AGO15992.1"/>
    <property type="molecule type" value="Genomic_DNA"/>
</dbReference>
<dbReference type="InterPro" id="IPR029063">
    <property type="entry name" value="SAM-dependent_MTases_sf"/>
</dbReference>
<accession>A0A806JD34</accession>
<keyword evidence="3 7" id="KW-0489">Methyltransferase</keyword>
<evidence type="ECO:0000256" key="4">
    <source>
        <dbReference type="ARBA" id="ARBA00022679"/>
    </source>
</evidence>
<dbReference type="GO" id="GO:0009307">
    <property type="term" value="P:DNA restriction-modification system"/>
    <property type="evidence" value="ECO:0007669"/>
    <property type="project" value="InterPro"/>
</dbReference>
<sequence length="271" mass="31399">MLHTPLRYPGGKAKFAPIIKQIIEQNNLKGHYVEPYAGGAGVALDLLFSGYCSDIHINDLDLAIFNFWKSITERTDDFIRLVNDTPITIEEWHKQKSLLRREDISPLEHGFAAFFLNRTNRSGILKAGVIGGLKQSGDYKLDCRFNKTDLIKRIEKIGNVAKKIHVTNFDTENWLPIIDKLVPSNSLIYLDPPYYEKGQGLYRNFYQHKDHVEVKNQLANIKTPWIVSYDNNPNIKEIYNKYRQQEYMLNYSANKKMKATEIVIYSNNLII</sequence>
<dbReference type="Gene3D" id="1.10.1020.10">
    <property type="entry name" value="Adenine-specific Methyltransferase, Domain 2"/>
    <property type="match status" value="1"/>
</dbReference>
<dbReference type="PRINTS" id="PR00505">
    <property type="entry name" value="D12N6MTFRASE"/>
</dbReference>
<dbReference type="InterPro" id="IPR023095">
    <property type="entry name" value="Ade_MeTrfase_dom_2"/>
</dbReference>
<gene>
    <name evidence="7" type="ORF">K756_03855</name>
</gene>
<dbReference type="PANTHER" id="PTHR30481:SF2">
    <property type="entry name" value="SITE-SPECIFIC DNA-METHYLTRANSFERASE (ADENINE-SPECIFIC)"/>
    <property type="match status" value="1"/>
</dbReference>
<reference evidence="7 8" key="1">
    <citation type="journal article" date="2013" name="PLoS ONE">
        <title>Complete Genome Analysis of a Haemophilus parasuis Serovar 12 Strain from China.</title>
        <authorList>
            <person name="Li Y."/>
            <person name="Kwok A.H."/>
            <person name="Jiang J."/>
            <person name="Zou Y."/>
            <person name="Zheng F."/>
            <person name="Chen P."/>
            <person name="Hou C."/>
            <person name="Leung F.C."/>
            <person name="Jiang P."/>
        </authorList>
    </citation>
    <scope>NUCLEOTIDE SEQUENCE [LARGE SCALE GENOMIC DNA]</scope>
    <source>
        <strain evidence="7 8">ZJ0906</strain>
    </source>
</reference>
<dbReference type="GO" id="GO:0006298">
    <property type="term" value="P:mismatch repair"/>
    <property type="evidence" value="ECO:0007669"/>
    <property type="project" value="TreeGrafter"/>
</dbReference>
<protein>
    <recommendedName>
        <fullName evidence="2">site-specific DNA-methyltransferase (adenine-specific)</fullName>
        <ecNumber evidence="2">2.1.1.72</ecNumber>
    </recommendedName>
</protein>
<comment type="similarity">
    <text evidence="1">Belongs to the N(4)/N(6)-methyltransferase family.</text>
</comment>
<name>A0A806JD34_GLAPU</name>
<comment type="catalytic activity">
    <reaction evidence="6">
        <text>a 2'-deoxyadenosine in DNA + S-adenosyl-L-methionine = an N(6)-methyl-2'-deoxyadenosine in DNA + S-adenosyl-L-homocysteine + H(+)</text>
        <dbReference type="Rhea" id="RHEA:15197"/>
        <dbReference type="Rhea" id="RHEA-COMP:12418"/>
        <dbReference type="Rhea" id="RHEA-COMP:12419"/>
        <dbReference type="ChEBI" id="CHEBI:15378"/>
        <dbReference type="ChEBI" id="CHEBI:57856"/>
        <dbReference type="ChEBI" id="CHEBI:59789"/>
        <dbReference type="ChEBI" id="CHEBI:90615"/>
        <dbReference type="ChEBI" id="CHEBI:90616"/>
        <dbReference type="EC" id="2.1.1.72"/>
    </reaction>
</comment>
<keyword evidence="4" id="KW-0808">Transferase</keyword>
<dbReference type="GO" id="GO:0043565">
    <property type="term" value="F:sequence-specific DNA binding"/>
    <property type="evidence" value="ECO:0007669"/>
    <property type="project" value="TreeGrafter"/>
</dbReference>
<dbReference type="SUPFAM" id="SSF53335">
    <property type="entry name" value="S-adenosyl-L-methionine-dependent methyltransferases"/>
    <property type="match status" value="1"/>
</dbReference>
<proteinExistence type="inferred from homology"/>
<dbReference type="Gene3D" id="3.40.50.150">
    <property type="entry name" value="Vaccinia Virus protein VP39"/>
    <property type="match status" value="1"/>
</dbReference>
<dbReference type="GO" id="GO:0009007">
    <property type="term" value="F:site-specific DNA-methyltransferase (adenine-specific) activity"/>
    <property type="evidence" value="ECO:0007669"/>
    <property type="project" value="UniProtKB-EC"/>
</dbReference>
<evidence type="ECO:0000256" key="5">
    <source>
        <dbReference type="ARBA" id="ARBA00022691"/>
    </source>
</evidence>
<dbReference type="KEGG" id="hpaz:K756_03855"/>
<evidence type="ECO:0000256" key="6">
    <source>
        <dbReference type="ARBA" id="ARBA00047942"/>
    </source>
</evidence>
<evidence type="ECO:0000313" key="7">
    <source>
        <dbReference type="EMBL" id="AGO15992.1"/>
    </source>
</evidence>
<dbReference type="Proteomes" id="UP000014672">
    <property type="component" value="Chromosome"/>
</dbReference>
<dbReference type="GO" id="GO:0032259">
    <property type="term" value="P:methylation"/>
    <property type="evidence" value="ECO:0007669"/>
    <property type="project" value="UniProtKB-KW"/>
</dbReference>
<dbReference type="GO" id="GO:1904047">
    <property type="term" value="F:S-adenosyl-L-methionine binding"/>
    <property type="evidence" value="ECO:0007669"/>
    <property type="project" value="TreeGrafter"/>
</dbReference>